<gene>
    <name evidence="2" type="ORF">GCM10011608_10360</name>
</gene>
<evidence type="ECO:0000256" key="1">
    <source>
        <dbReference type="SAM" id="MobiDB-lite"/>
    </source>
</evidence>
<protein>
    <submittedName>
        <fullName evidence="2">Uncharacterized protein</fullName>
    </submittedName>
</protein>
<name>A0A917TLA9_9ACTN</name>
<sequence length="298" mass="33061">MGRRIVRVPLDFHTPLRKVWPGYLMPDNLQPAACDTCNGSGYSTEAKHLHDQWYGNAPFRPEDNGSTPLTPDSPAVRKFAERNVTRSPDYYGTGEHAIRREARRLADLWNGQWSHHLNEADVAALLAEERLVDLTHTWTRENGWQPTDPPVVPTPEQVNEWHILSLGHDGFNAGVCVKARCERDSLPYVCGSCAGEASVWRDSDHKAAYEAWEPTEPPMGDGWQLWETVSEGSPISPVFPTSEGLVSWMSDPERGRDWVPGEVAAKFVAEGWAPTGAVTSMDVVSGVEFVGTREDVSG</sequence>
<feature type="region of interest" description="Disordered" evidence="1">
    <location>
        <begin position="54"/>
        <end position="74"/>
    </location>
</feature>
<dbReference type="AlphaFoldDB" id="A0A917TLA9"/>
<accession>A0A917TLA9</accession>
<reference evidence="2" key="1">
    <citation type="journal article" date="2014" name="Int. J. Syst. Evol. Microbiol.">
        <title>Complete genome sequence of Corynebacterium casei LMG S-19264T (=DSM 44701T), isolated from a smear-ripened cheese.</title>
        <authorList>
            <consortium name="US DOE Joint Genome Institute (JGI-PGF)"/>
            <person name="Walter F."/>
            <person name="Albersmeier A."/>
            <person name="Kalinowski J."/>
            <person name="Ruckert C."/>
        </authorList>
    </citation>
    <scope>NUCLEOTIDE SEQUENCE</scope>
    <source>
        <strain evidence="2">CGMCC 4.7312</strain>
    </source>
</reference>
<reference evidence="2" key="2">
    <citation type="submission" date="2020-09" db="EMBL/GenBank/DDBJ databases">
        <authorList>
            <person name="Sun Q."/>
            <person name="Zhou Y."/>
        </authorList>
    </citation>
    <scope>NUCLEOTIDE SEQUENCE</scope>
    <source>
        <strain evidence="2">CGMCC 4.7312</strain>
    </source>
</reference>
<dbReference type="EMBL" id="BMNB01000003">
    <property type="protein sequence ID" value="GGM27503.1"/>
    <property type="molecule type" value="Genomic_DNA"/>
</dbReference>
<proteinExistence type="predicted"/>
<evidence type="ECO:0000313" key="3">
    <source>
        <dbReference type="Proteomes" id="UP000608890"/>
    </source>
</evidence>
<comment type="caution">
    <text evidence="2">The sequence shown here is derived from an EMBL/GenBank/DDBJ whole genome shotgun (WGS) entry which is preliminary data.</text>
</comment>
<dbReference type="RefSeq" id="WP_189041077.1">
    <property type="nucleotide sequence ID" value="NZ_BMNB01000003.1"/>
</dbReference>
<dbReference type="Proteomes" id="UP000608890">
    <property type="component" value="Unassembled WGS sequence"/>
</dbReference>
<evidence type="ECO:0000313" key="2">
    <source>
        <dbReference type="EMBL" id="GGM27503.1"/>
    </source>
</evidence>
<organism evidence="2 3">
    <name type="scientific">Micromonospora sonchi</name>
    <dbReference type="NCBI Taxonomy" id="1763543"/>
    <lineage>
        <taxon>Bacteria</taxon>
        <taxon>Bacillati</taxon>
        <taxon>Actinomycetota</taxon>
        <taxon>Actinomycetes</taxon>
        <taxon>Micromonosporales</taxon>
        <taxon>Micromonosporaceae</taxon>
        <taxon>Micromonospora</taxon>
    </lineage>
</organism>
<keyword evidence="3" id="KW-1185">Reference proteome</keyword>